<accession>A0A6A6QBF6</accession>
<dbReference type="EMBL" id="MU004199">
    <property type="protein sequence ID" value="KAF2489481.1"/>
    <property type="molecule type" value="Genomic_DNA"/>
</dbReference>
<keyword evidence="3" id="KW-1185">Reference proteome</keyword>
<feature type="region of interest" description="Disordered" evidence="1">
    <location>
        <begin position="629"/>
        <end position="649"/>
    </location>
</feature>
<sequence length="649" mass="71555">MALPVSIGDALMLSRLAYRLGQAFTTGRKSAPAEFEDVQNLLRSLSRALKLLGRDLPDGSSSSSIDEDEDAILHIVGNCRSTLIYLETVVTKYAKLEANSNKPQTTRFKSWSEDIRRNWKKVVWTKEGGDLMKLKANLTAHTNCLTLAVSAATRHQGAVSQERINAIHTKLDEIHQWYAANLRGGESETPRSARAEIRPERRPQNSLPSLEKPPRLAFFISGASTRSASPEIICPMASFSDQWLSSEEADNSWNIFQCRCHSDTSSATIGSPHSLPFHVLPVSLLVQNVEPLSKRSWQIYVGSPQSNAPISLCLTDVSPKHLARFEAYVVELAVSRAALYTKQGLSSMLISHSASANQTGPVSILVAKVPTSNIDSPVSLAFTSNGYRFSPGQVESLQLLTYGTLPETSSTSLSLSFDSAQALLRYPHAELVVHCADPASGEGYETRYFIQMWSNLSIRLENVSCVSDSNGNDEFTPSQVQCSKVDLCLPSTSAVQSFVTSLQSMQRELHILYLQYPRFGEQVVYQHAVGDLMVRHCYLTKAHLSLIFNPLTRDYRMILLSGCHSVSVCLELPQTFLQDIATATEPPKRDYPAWFVEVTENGTNILKQSAGIESLLSLQGTVASNALPQPTTLPIRGAQQDEDEEMTEL</sequence>
<organism evidence="2 3">
    <name type="scientific">Lophium mytilinum</name>
    <dbReference type="NCBI Taxonomy" id="390894"/>
    <lineage>
        <taxon>Eukaryota</taxon>
        <taxon>Fungi</taxon>
        <taxon>Dikarya</taxon>
        <taxon>Ascomycota</taxon>
        <taxon>Pezizomycotina</taxon>
        <taxon>Dothideomycetes</taxon>
        <taxon>Pleosporomycetidae</taxon>
        <taxon>Mytilinidiales</taxon>
        <taxon>Mytilinidiaceae</taxon>
        <taxon>Lophium</taxon>
    </lineage>
</organism>
<feature type="compositionally biased region" description="Acidic residues" evidence="1">
    <location>
        <begin position="640"/>
        <end position="649"/>
    </location>
</feature>
<reference evidence="2" key="1">
    <citation type="journal article" date="2020" name="Stud. Mycol.">
        <title>101 Dothideomycetes genomes: a test case for predicting lifestyles and emergence of pathogens.</title>
        <authorList>
            <person name="Haridas S."/>
            <person name="Albert R."/>
            <person name="Binder M."/>
            <person name="Bloem J."/>
            <person name="Labutti K."/>
            <person name="Salamov A."/>
            <person name="Andreopoulos B."/>
            <person name="Baker S."/>
            <person name="Barry K."/>
            <person name="Bills G."/>
            <person name="Bluhm B."/>
            <person name="Cannon C."/>
            <person name="Castanera R."/>
            <person name="Culley D."/>
            <person name="Daum C."/>
            <person name="Ezra D."/>
            <person name="Gonzalez J."/>
            <person name="Henrissat B."/>
            <person name="Kuo A."/>
            <person name="Liang C."/>
            <person name="Lipzen A."/>
            <person name="Lutzoni F."/>
            <person name="Magnuson J."/>
            <person name="Mondo S."/>
            <person name="Nolan M."/>
            <person name="Ohm R."/>
            <person name="Pangilinan J."/>
            <person name="Park H.-J."/>
            <person name="Ramirez L."/>
            <person name="Alfaro M."/>
            <person name="Sun H."/>
            <person name="Tritt A."/>
            <person name="Yoshinaga Y."/>
            <person name="Zwiers L.-H."/>
            <person name="Turgeon B."/>
            <person name="Goodwin S."/>
            <person name="Spatafora J."/>
            <person name="Crous P."/>
            <person name="Grigoriev I."/>
        </authorList>
    </citation>
    <scope>NUCLEOTIDE SEQUENCE</scope>
    <source>
        <strain evidence="2">CBS 269.34</strain>
    </source>
</reference>
<evidence type="ECO:0008006" key="4">
    <source>
        <dbReference type="Google" id="ProtNLM"/>
    </source>
</evidence>
<evidence type="ECO:0000313" key="2">
    <source>
        <dbReference type="EMBL" id="KAF2489481.1"/>
    </source>
</evidence>
<dbReference type="AlphaFoldDB" id="A0A6A6QBF6"/>
<protein>
    <recommendedName>
        <fullName evidence="4">Fungal N-terminal domain-containing protein</fullName>
    </recommendedName>
</protein>
<feature type="region of interest" description="Disordered" evidence="1">
    <location>
        <begin position="182"/>
        <end position="211"/>
    </location>
</feature>
<dbReference type="Proteomes" id="UP000799750">
    <property type="component" value="Unassembled WGS sequence"/>
</dbReference>
<proteinExistence type="predicted"/>
<evidence type="ECO:0000256" key="1">
    <source>
        <dbReference type="SAM" id="MobiDB-lite"/>
    </source>
</evidence>
<dbReference type="PANTHER" id="PTHR38886">
    <property type="entry name" value="SESA DOMAIN-CONTAINING PROTEIN"/>
    <property type="match status" value="1"/>
</dbReference>
<evidence type="ECO:0000313" key="3">
    <source>
        <dbReference type="Proteomes" id="UP000799750"/>
    </source>
</evidence>
<name>A0A6A6QBF6_9PEZI</name>
<dbReference type="OrthoDB" id="5404564at2759"/>
<feature type="compositionally biased region" description="Basic and acidic residues" evidence="1">
    <location>
        <begin position="185"/>
        <end position="203"/>
    </location>
</feature>
<gene>
    <name evidence="2" type="ORF">BU16DRAFT_622985</name>
</gene>
<dbReference type="PANTHER" id="PTHR38886:SF1">
    <property type="entry name" value="NACHT-NTPASE AND P-LOOP NTPASES N-TERMINAL DOMAIN-CONTAINING PROTEIN"/>
    <property type="match status" value="1"/>
</dbReference>